<dbReference type="EMBL" id="CP022129">
    <property type="protein sequence ID" value="ASF47602.1"/>
    <property type="molecule type" value="Genomic_DNA"/>
</dbReference>
<sequence>MHFRVRKNVIQLIRVTYDGSTKKGSNAIIGSVRLSAPELSDELRVKLTEAEVRAFQVWLDTQHKTLMLKEEVAALTLAETLSLAERWFERGQGGDAAAMAAQDIVFQWQALRKVFLKKGLLE</sequence>
<evidence type="ECO:0000313" key="2">
    <source>
        <dbReference type="EMBL" id="POZ51998.1"/>
    </source>
</evidence>
<name>A0A1Z4C243_9GAMM</name>
<reference evidence="2 4" key="2">
    <citation type="submission" date="2017-11" db="EMBL/GenBank/DDBJ databases">
        <title>Draft Genome Sequence of Methylobacter psychrotolerans Sph1T, an Obligate Methanotroph from Low-Temperature Environments.</title>
        <authorList>
            <person name="Oshkin I.Y."/>
            <person name="Miroshnikov K."/>
            <person name="Belova S.E."/>
            <person name="Korzhenkov A."/>
            <person name="Toshchakov S.V."/>
            <person name="Dedysh S.N."/>
        </authorList>
    </citation>
    <scope>NUCLEOTIDE SEQUENCE [LARGE SCALE GENOMIC DNA]</scope>
    <source>
        <strain evidence="2 4">Sph1</strain>
    </source>
</reference>
<dbReference type="Proteomes" id="UP000197019">
    <property type="component" value="Chromosome"/>
</dbReference>
<dbReference type="AlphaFoldDB" id="A0A1Z4C243"/>
<dbReference type="EMBL" id="PGFZ01000004">
    <property type="protein sequence ID" value="POZ51998.1"/>
    <property type="molecule type" value="Genomic_DNA"/>
</dbReference>
<proteinExistence type="predicted"/>
<dbReference type="RefSeq" id="WP_088620473.1">
    <property type="nucleotide sequence ID" value="NZ_CP022129.1"/>
</dbReference>
<protein>
    <submittedName>
        <fullName evidence="1">Uncharacterized protein</fullName>
    </submittedName>
</protein>
<dbReference type="Proteomes" id="UP000237423">
    <property type="component" value="Unassembled WGS sequence"/>
</dbReference>
<gene>
    <name evidence="2" type="ORF">AADEFJLK_02219</name>
    <name evidence="1" type="ORF">CEK71_16880</name>
</gene>
<evidence type="ECO:0000313" key="1">
    <source>
        <dbReference type="EMBL" id="ASF47602.1"/>
    </source>
</evidence>
<dbReference type="KEGG" id="mpsy:CEK71_16880"/>
<evidence type="ECO:0000313" key="4">
    <source>
        <dbReference type="Proteomes" id="UP000237423"/>
    </source>
</evidence>
<reference evidence="1 3" key="1">
    <citation type="submission" date="2017-06" db="EMBL/GenBank/DDBJ databases">
        <title>Genome Sequencing of the methanotroph Methylovulum psychrotolerants str. HV10-M2 isolated from a high-altitude environment.</title>
        <authorList>
            <person name="Mateos-Rivera A."/>
        </authorList>
    </citation>
    <scope>NUCLEOTIDE SEQUENCE [LARGE SCALE GENOMIC DNA]</scope>
    <source>
        <strain evidence="1 3">HV10_M2</strain>
    </source>
</reference>
<evidence type="ECO:0000313" key="3">
    <source>
        <dbReference type="Proteomes" id="UP000197019"/>
    </source>
</evidence>
<keyword evidence="3" id="KW-1185">Reference proteome</keyword>
<accession>A0A1Z4C243</accession>
<organism evidence="1 3">
    <name type="scientific">Methylovulum psychrotolerans</name>
    <dbReference type="NCBI Taxonomy" id="1704499"/>
    <lineage>
        <taxon>Bacteria</taxon>
        <taxon>Pseudomonadati</taxon>
        <taxon>Pseudomonadota</taxon>
        <taxon>Gammaproteobacteria</taxon>
        <taxon>Methylococcales</taxon>
        <taxon>Methylococcaceae</taxon>
        <taxon>Methylovulum</taxon>
    </lineage>
</organism>
<dbReference type="OrthoDB" id="6168226at2"/>